<dbReference type="HOGENOM" id="CLU_024798_0_0_1"/>
<proteinExistence type="inferred from homology"/>
<dbReference type="AlphaFoldDB" id="G3ALU5"/>
<dbReference type="eggNOG" id="KOG4336">
    <property type="taxonomic scope" value="Eukaryota"/>
</dbReference>
<feature type="compositionally biased region" description="Acidic residues" evidence="8">
    <location>
        <begin position="478"/>
        <end position="488"/>
    </location>
</feature>
<evidence type="ECO:0000256" key="5">
    <source>
        <dbReference type="ARBA" id="ARBA00023163"/>
    </source>
</evidence>
<comment type="subcellular location">
    <subcellularLocation>
        <location evidence="1">Nucleus</location>
    </subcellularLocation>
</comment>
<protein>
    <recommendedName>
        <fullName evidence="3">Transcription initiation factor TFIID subunit 8</fullName>
    </recommendedName>
</protein>
<evidence type="ECO:0000256" key="7">
    <source>
        <dbReference type="SAM" id="Coils"/>
    </source>
</evidence>
<dbReference type="Gene3D" id="1.10.20.10">
    <property type="entry name" value="Histone, subunit A"/>
    <property type="match status" value="1"/>
</dbReference>
<keyword evidence="6" id="KW-0539">Nucleus</keyword>
<dbReference type="Proteomes" id="UP000000709">
    <property type="component" value="Unassembled WGS sequence"/>
</dbReference>
<feature type="domain" description="Transcription factor TFIID subunit 8 C-terminal" evidence="9">
    <location>
        <begin position="174"/>
        <end position="222"/>
    </location>
</feature>
<gene>
    <name evidence="10" type="ORF">SPAPADRAFT_149783</name>
</gene>
<dbReference type="Pfam" id="PF10406">
    <property type="entry name" value="TAF8_C"/>
    <property type="match status" value="1"/>
</dbReference>
<dbReference type="InterPro" id="IPR019473">
    <property type="entry name" value="TFIID_su8_C"/>
</dbReference>
<dbReference type="FunCoup" id="G3ALU5">
    <property type="interactions" value="231"/>
</dbReference>
<organism evidence="11">
    <name type="scientific">Spathaspora passalidarum (strain NRRL Y-27907 / 11-Y1)</name>
    <dbReference type="NCBI Taxonomy" id="619300"/>
    <lineage>
        <taxon>Eukaryota</taxon>
        <taxon>Fungi</taxon>
        <taxon>Dikarya</taxon>
        <taxon>Ascomycota</taxon>
        <taxon>Saccharomycotina</taxon>
        <taxon>Pichiomycetes</taxon>
        <taxon>Debaryomycetaceae</taxon>
        <taxon>Spathaspora</taxon>
    </lineage>
</organism>
<feature type="coiled-coil region" evidence="7">
    <location>
        <begin position="231"/>
        <end position="291"/>
    </location>
</feature>
<feature type="region of interest" description="Disordered" evidence="8">
    <location>
        <begin position="367"/>
        <end position="488"/>
    </location>
</feature>
<feature type="compositionally biased region" description="Acidic residues" evidence="8">
    <location>
        <begin position="393"/>
        <end position="402"/>
    </location>
</feature>
<dbReference type="EMBL" id="GL996501">
    <property type="protein sequence ID" value="EGW32704.1"/>
    <property type="molecule type" value="Genomic_DNA"/>
</dbReference>
<feature type="compositionally biased region" description="Low complexity" evidence="8">
    <location>
        <begin position="416"/>
        <end position="425"/>
    </location>
</feature>
<evidence type="ECO:0000256" key="6">
    <source>
        <dbReference type="ARBA" id="ARBA00023242"/>
    </source>
</evidence>
<dbReference type="InParanoid" id="G3ALU5"/>
<dbReference type="CDD" id="cd08049">
    <property type="entry name" value="TAF8"/>
    <property type="match status" value="1"/>
</dbReference>
<evidence type="ECO:0000313" key="11">
    <source>
        <dbReference type="Proteomes" id="UP000000709"/>
    </source>
</evidence>
<evidence type="ECO:0000256" key="8">
    <source>
        <dbReference type="SAM" id="MobiDB-lite"/>
    </source>
</evidence>
<dbReference type="STRING" id="619300.G3ALU5"/>
<dbReference type="GO" id="GO:0046982">
    <property type="term" value="F:protein heterodimerization activity"/>
    <property type="evidence" value="ECO:0007669"/>
    <property type="project" value="InterPro"/>
</dbReference>
<dbReference type="CDD" id="cd00076">
    <property type="entry name" value="HFD_SF"/>
    <property type="match status" value="1"/>
</dbReference>
<keyword evidence="7" id="KW-0175">Coiled coil</keyword>
<dbReference type="InterPro" id="IPR037818">
    <property type="entry name" value="TAF8"/>
</dbReference>
<dbReference type="GO" id="GO:0006367">
    <property type="term" value="P:transcription initiation at RNA polymerase II promoter"/>
    <property type="evidence" value="ECO:0007669"/>
    <property type="project" value="TreeGrafter"/>
</dbReference>
<dbReference type="InterPro" id="IPR009072">
    <property type="entry name" value="Histone-fold"/>
</dbReference>
<dbReference type="PANTHER" id="PTHR46469:SF1">
    <property type="entry name" value="TRANSCRIPTION INITIATION FACTOR TFIID SUBUNIT 8"/>
    <property type="match status" value="1"/>
</dbReference>
<dbReference type="OMA" id="NICISNF"/>
<keyword evidence="5" id="KW-0804">Transcription</keyword>
<keyword evidence="11" id="KW-1185">Reference proteome</keyword>
<evidence type="ECO:0000256" key="2">
    <source>
        <dbReference type="ARBA" id="ARBA00008767"/>
    </source>
</evidence>
<sequence length="488" mass="56476">MSNIETSNNLQDESRVNIELDGVNVQEESSAMDFAFEKVIAIILQSKQFHCSRDFLDELTDLTIRFLNDLVGSLSEYTRLQRRQKPALSDMKLLFNLKGIDFNEIAEEISLCRNFKKSQSLVTEMKRVENQIIQAQSERNNTEVEENSPSLPFIINEQYEITNLVPRLNTKPSYVPGYLPDFPPDFTYQSTPKYMETITDLKELRLKLVSESRMIEKPLYNLIESDDKKWRAKFEEELSEFEREKQDKKVEGTHVPETKSFDFIAYAQKRKSIAEKQKQDLDNRIKARETNLFMKAELYYSPYSTIRPTPEIESYFKNVITDGFKDVITSVRKAEREKQERTQKLLEERTKRERELEAQRKANEISINFNRMDDSSSSSSEDEAESEKVLEFMFEEDKEPESEPNIVVIGGENKTEPPTETTETTNAISFADIEADDDESSDDDMEDMEALLEAEVAHEQQLPGSTDLPASALKSSDEDSDDDMEDIL</sequence>
<dbReference type="GO" id="GO:0005669">
    <property type="term" value="C:transcription factor TFIID complex"/>
    <property type="evidence" value="ECO:0007669"/>
    <property type="project" value="InterPro"/>
</dbReference>
<dbReference type="RefSeq" id="XP_007374219.1">
    <property type="nucleotide sequence ID" value="XM_007374157.1"/>
</dbReference>
<evidence type="ECO:0000256" key="3">
    <source>
        <dbReference type="ARBA" id="ARBA00017307"/>
    </source>
</evidence>
<dbReference type="OrthoDB" id="2193813at2759"/>
<dbReference type="GeneID" id="18870841"/>
<feature type="coiled-coil region" evidence="7">
    <location>
        <begin position="118"/>
        <end position="145"/>
    </location>
</feature>
<dbReference type="KEGG" id="spaa:SPAPADRAFT_149783"/>
<accession>G3ALU5</accession>
<dbReference type="PANTHER" id="PTHR46469">
    <property type="entry name" value="TRANSCRIPTION INITIATION FACTOR TFIID SUBUNIT 8"/>
    <property type="match status" value="1"/>
</dbReference>
<keyword evidence="4" id="KW-0805">Transcription regulation</keyword>
<feature type="region of interest" description="Disordered" evidence="8">
    <location>
        <begin position="335"/>
        <end position="355"/>
    </location>
</feature>
<feature type="compositionally biased region" description="Acidic residues" evidence="8">
    <location>
        <begin position="433"/>
        <end position="452"/>
    </location>
</feature>
<evidence type="ECO:0000256" key="4">
    <source>
        <dbReference type="ARBA" id="ARBA00023015"/>
    </source>
</evidence>
<evidence type="ECO:0000256" key="1">
    <source>
        <dbReference type="ARBA" id="ARBA00004123"/>
    </source>
</evidence>
<comment type="similarity">
    <text evidence="2">Belongs to the TAF8 family.</text>
</comment>
<name>G3ALU5_SPAPN</name>
<evidence type="ECO:0000313" key="10">
    <source>
        <dbReference type="EMBL" id="EGW32704.1"/>
    </source>
</evidence>
<reference evidence="10 11" key="1">
    <citation type="journal article" date="2011" name="Proc. Natl. Acad. Sci. U.S.A.">
        <title>Comparative genomics of xylose-fermenting fungi for enhanced biofuel production.</title>
        <authorList>
            <person name="Wohlbach D.J."/>
            <person name="Kuo A."/>
            <person name="Sato T.K."/>
            <person name="Potts K.M."/>
            <person name="Salamov A.A."/>
            <person name="LaButti K.M."/>
            <person name="Sun H."/>
            <person name="Clum A."/>
            <person name="Pangilinan J.L."/>
            <person name="Lindquist E.A."/>
            <person name="Lucas S."/>
            <person name="Lapidus A."/>
            <person name="Jin M."/>
            <person name="Gunawan C."/>
            <person name="Balan V."/>
            <person name="Dale B.E."/>
            <person name="Jeffries T.W."/>
            <person name="Zinkel R."/>
            <person name="Barry K.W."/>
            <person name="Grigoriev I.V."/>
            <person name="Gasch A.P."/>
        </authorList>
    </citation>
    <scope>NUCLEOTIDE SEQUENCE [LARGE SCALE GENOMIC DNA]</scope>
    <source>
        <strain evidence="11">NRRL Y-27907 / 11-Y1</strain>
    </source>
</reference>
<evidence type="ECO:0000259" key="9">
    <source>
        <dbReference type="Pfam" id="PF10406"/>
    </source>
</evidence>